<keyword evidence="6" id="KW-1185">Reference proteome</keyword>
<dbReference type="PANTHER" id="PTHR33375">
    <property type="entry name" value="CHROMOSOME-PARTITIONING PROTEIN PARB-RELATED"/>
    <property type="match status" value="1"/>
</dbReference>
<sequence length="290" mass="32886">MTKMKGLGKGVNLLFNQEEDEEKYFSCDVDKIIANSFQPRTHFDKDKLNELAESIREKGIIQPLVVIPKNNGTYGLIAGERRLRASKLIGLKEVPVVVREIGGDDELLELALIENVQRQDLNPIEEALAYEKLIKLFSYTQEETASKVGKKRSTVTNRLRLLQLPDFIQLDIAEKKLSEGHARAILRLSDDTTAMKAARDQVVAKGLSVRQTEKLTSRMKLENTNNRTIRTQKNISIPDQFSQTLINRVTNKLHSKVQLQQNGSRGKLEIEYYSLDDLERLVALIAGEDI</sequence>
<dbReference type="GO" id="GO:0007059">
    <property type="term" value="P:chromosome segregation"/>
    <property type="evidence" value="ECO:0007669"/>
    <property type="project" value="UniProtKB-KW"/>
</dbReference>
<dbReference type="Gene3D" id="1.10.10.2830">
    <property type="match status" value="1"/>
</dbReference>
<dbReference type="NCBIfam" id="TIGR00180">
    <property type="entry name" value="parB_part"/>
    <property type="match status" value="1"/>
</dbReference>
<dbReference type="Pfam" id="PF17762">
    <property type="entry name" value="HTH_ParB"/>
    <property type="match status" value="1"/>
</dbReference>
<dbReference type="KEGG" id="dsf:UWK_01103"/>
<name>M1P2F9_DESSD</name>
<proteinExistence type="inferred from homology"/>
<dbReference type="InterPro" id="IPR003115">
    <property type="entry name" value="ParB_N"/>
</dbReference>
<dbReference type="GO" id="GO:0003677">
    <property type="term" value="F:DNA binding"/>
    <property type="evidence" value="ECO:0007669"/>
    <property type="project" value="UniProtKB-KW"/>
</dbReference>
<dbReference type="GO" id="GO:0045881">
    <property type="term" value="P:positive regulation of sporulation resulting in formation of a cellular spore"/>
    <property type="evidence" value="ECO:0007669"/>
    <property type="project" value="TreeGrafter"/>
</dbReference>
<dbReference type="PATRIC" id="fig|1167006.5.peg.1229"/>
<dbReference type="Proteomes" id="UP000011721">
    <property type="component" value="Chromosome"/>
</dbReference>
<reference evidence="6" key="1">
    <citation type="journal article" date="2013" name="Stand. Genomic Sci.">
        <title>Complete genome sequence of Desulfocapsa sulfexigens, a marine deltaproteobacterium specialized in disproportionating inorganic sulfur compounds.</title>
        <authorList>
            <person name="Finster K.W."/>
            <person name="Kjeldsen K.U."/>
            <person name="Kube M."/>
            <person name="Reinhardt R."/>
            <person name="Mussmann M."/>
            <person name="Amann R."/>
            <person name="Schreiber L."/>
        </authorList>
    </citation>
    <scope>NUCLEOTIDE SEQUENCE [LARGE SCALE GENOMIC DNA]</scope>
    <source>
        <strain evidence="6">DSM 10523 / SB164P1</strain>
    </source>
</reference>
<dbReference type="SUPFAM" id="SSF110849">
    <property type="entry name" value="ParB/Sulfiredoxin"/>
    <property type="match status" value="1"/>
</dbReference>
<evidence type="ECO:0000313" key="5">
    <source>
        <dbReference type="EMBL" id="AGF77673.1"/>
    </source>
</evidence>
<dbReference type="InterPro" id="IPR041468">
    <property type="entry name" value="HTH_ParB/Spo0J"/>
</dbReference>
<dbReference type="OrthoDB" id="9802051at2"/>
<dbReference type="GO" id="GO:0005694">
    <property type="term" value="C:chromosome"/>
    <property type="evidence" value="ECO:0007669"/>
    <property type="project" value="TreeGrafter"/>
</dbReference>
<feature type="domain" description="ParB-like N-terminal" evidence="4">
    <location>
        <begin position="25"/>
        <end position="116"/>
    </location>
</feature>
<dbReference type="STRING" id="1167006.UWK_01103"/>
<protein>
    <submittedName>
        <fullName evidence="5">ParB-like partition protein</fullName>
    </submittedName>
</protein>
<dbReference type="EMBL" id="CP003985">
    <property type="protein sequence ID" value="AGF77673.1"/>
    <property type="molecule type" value="Genomic_DNA"/>
</dbReference>
<dbReference type="InterPro" id="IPR050336">
    <property type="entry name" value="Chromosome_partition/occlusion"/>
</dbReference>
<comment type="similarity">
    <text evidence="1">Belongs to the ParB family.</text>
</comment>
<dbReference type="HOGENOM" id="CLU_023853_0_0_7"/>
<evidence type="ECO:0000256" key="1">
    <source>
        <dbReference type="ARBA" id="ARBA00006295"/>
    </source>
</evidence>
<dbReference type="eggNOG" id="COG1475">
    <property type="taxonomic scope" value="Bacteria"/>
</dbReference>
<dbReference type="InterPro" id="IPR036086">
    <property type="entry name" value="ParB/Sulfiredoxin_sf"/>
</dbReference>
<dbReference type="RefSeq" id="WP_015403367.1">
    <property type="nucleotide sequence ID" value="NC_020304.1"/>
</dbReference>
<dbReference type="Pfam" id="PF02195">
    <property type="entry name" value="ParB_N"/>
    <property type="match status" value="1"/>
</dbReference>
<dbReference type="Pfam" id="PF23552">
    <property type="entry name" value="ParB_C"/>
    <property type="match status" value="1"/>
</dbReference>
<dbReference type="InterPro" id="IPR057240">
    <property type="entry name" value="ParB_dimer_C"/>
</dbReference>
<dbReference type="SMART" id="SM00470">
    <property type="entry name" value="ParB"/>
    <property type="match status" value="1"/>
</dbReference>
<evidence type="ECO:0000256" key="3">
    <source>
        <dbReference type="ARBA" id="ARBA00023125"/>
    </source>
</evidence>
<organism evidence="5 6">
    <name type="scientific">Desulfocapsa sulfexigens (strain DSM 10523 / SB164P1)</name>
    <dbReference type="NCBI Taxonomy" id="1167006"/>
    <lineage>
        <taxon>Bacteria</taxon>
        <taxon>Pseudomonadati</taxon>
        <taxon>Thermodesulfobacteriota</taxon>
        <taxon>Desulfobulbia</taxon>
        <taxon>Desulfobulbales</taxon>
        <taxon>Desulfocapsaceae</taxon>
        <taxon>Desulfocapsa</taxon>
    </lineage>
</organism>
<dbReference type="AlphaFoldDB" id="M1P2F9"/>
<dbReference type="PANTHER" id="PTHR33375:SF1">
    <property type="entry name" value="CHROMOSOME-PARTITIONING PROTEIN PARB-RELATED"/>
    <property type="match status" value="1"/>
</dbReference>
<gene>
    <name evidence="5" type="ordered locus">UWK_01103</name>
</gene>
<dbReference type="InterPro" id="IPR004437">
    <property type="entry name" value="ParB/RepB/Spo0J"/>
</dbReference>
<dbReference type="FunFam" id="1.10.10.2830:FF:000001">
    <property type="entry name" value="Chromosome partitioning protein ParB"/>
    <property type="match status" value="1"/>
</dbReference>
<accession>M1P2F9</accession>
<dbReference type="Gene3D" id="3.90.1530.30">
    <property type="match status" value="1"/>
</dbReference>
<dbReference type="FunFam" id="3.90.1530.30:FF:000001">
    <property type="entry name" value="Chromosome partitioning protein ParB"/>
    <property type="match status" value="1"/>
</dbReference>
<keyword evidence="2" id="KW-0159">Chromosome partition</keyword>
<evidence type="ECO:0000256" key="2">
    <source>
        <dbReference type="ARBA" id="ARBA00022829"/>
    </source>
</evidence>
<keyword evidence="3" id="KW-0238">DNA-binding</keyword>
<dbReference type="CDD" id="cd16393">
    <property type="entry name" value="SPO0J_N"/>
    <property type="match status" value="1"/>
</dbReference>
<evidence type="ECO:0000313" key="6">
    <source>
        <dbReference type="Proteomes" id="UP000011721"/>
    </source>
</evidence>
<evidence type="ECO:0000259" key="4">
    <source>
        <dbReference type="SMART" id="SM00470"/>
    </source>
</evidence>